<keyword evidence="9" id="KW-1185">Reference proteome</keyword>
<evidence type="ECO:0000313" key="9">
    <source>
        <dbReference type="Proteomes" id="UP000663873"/>
    </source>
</evidence>
<evidence type="ECO:0000313" key="5">
    <source>
        <dbReference type="EMBL" id="CAF4440882.1"/>
    </source>
</evidence>
<dbReference type="EMBL" id="CAJOBR010001719">
    <property type="protein sequence ID" value="CAF4630486.1"/>
    <property type="molecule type" value="Genomic_DNA"/>
</dbReference>
<sequence>MANEQHADVEFRKLHIIQYQWAWKANPELLLATSDNNEWTSYSDIDNEIIEEAYHAKEKCAILDDCYIDFEKQIAVYYNSGDCSQPVRRTEHTEKNFTFREDRFMPNPTVPHNSFVEVTDFREPIFLKNLVDVSKLGREEINQKVCELVEPAIAGILKEGELSGKTKQAKWISAQLRNVKDKSPKEIGECCINLYTRECFLYRVLNQTMRLCGERGQEHAWFSKVDTLGPFAAILFHHIISEGRCTDIAYRGALLSEANIQEFRDLASNGKWKTRSFQSFVSCSRNPAIANLYGNVLFEIRVSRTFRTMNISPLSRFPDEEELLLPAGVSFGVESVQYKPAIGKHVIKLWIPIFNPRDD</sequence>
<evidence type="ECO:0000313" key="7">
    <source>
        <dbReference type="EMBL" id="CAF4630486.1"/>
    </source>
</evidence>
<dbReference type="OrthoDB" id="423533at2759"/>
<organism evidence="5 8">
    <name type="scientific">Rotaria socialis</name>
    <dbReference type="NCBI Taxonomy" id="392032"/>
    <lineage>
        <taxon>Eukaryota</taxon>
        <taxon>Metazoa</taxon>
        <taxon>Spiralia</taxon>
        <taxon>Gnathifera</taxon>
        <taxon>Rotifera</taxon>
        <taxon>Eurotatoria</taxon>
        <taxon>Bdelloidea</taxon>
        <taxon>Philodinida</taxon>
        <taxon>Philodinidae</taxon>
        <taxon>Rotaria</taxon>
    </lineage>
</organism>
<dbReference type="Proteomes" id="UP000663873">
    <property type="component" value="Unassembled WGS sequence"/>
</dbReference>
<evidence type="ECO:0000313" key="6">
    <source>
        <dbReference type="EMBL" id="CAF4492604.1"/>
    </source>
</evidence>
<dbReference type="InterPro" id="IPR004170">
    <property type="entry name" value="WWE_dom"/>
</dbReference>
<name>A0A820RVF4_9BILA</name>
<dbReference type="Pfam" id="PF03496">
    <property type="entry name" value="ADPrib_exo_Tox"/>
    <property type="match status" value="1"/>
</dbReference>
<reference evidence="5" key="1">
    <citation type="submission" date="2021-02" db="EMBL/GenBank/DDBJ databases">
        <authorList>
            <person name="Nowell W R."/>
        </authorList>
    </citation>
    <scope>NUCLEOTIDE SEQUENCE</scope>
</reference>
<protein>
    <recommendedName>
        <fullName evidence="1">WWE domain-containing protein</fullName>
    </recommendedName>
</protein>
<dbReference type="PROSITE" id="PS50918">
    <property type="entry name" value="WWE"/>
    <property type="match status" value="1"/>
</dbReference>
<evidence type="ECO:0000313" key="3">
    <source>
        <dbReference type="EMBL" id="CAF3444743.1"/>
    </source>
</evidence>
<dbReference type="EMBL" id="CAJOBP010006422">
    <property type="protein sequence ID" value="CAF4492604.1"/>
    <property type="molecule type" value="Genomic_DNA"/>
</dbReference>
<dbReference type="Gene3D" id="3.90.176.10">
    <property type="entry name" value="Toxin ADP-ribosyltransferase, Chain A, domain 1"/>
    <property type="match status" value="1"/>
</dbReference>
<dbReference type="GO" id="GO:0005576">
    <property type="term" value="C:extracellular region"/>
    <property type="evidence" value="ECO:0007669"/>
    <property type="project" value="InterPro"/>
</dbReference>
<dbReference type="Proteomes" id="UP000663833">
    <property type="component" value="Unassembled WGS sequence"/>
</dbReference>
<evidence type="ECO:0000313" key="4">
    <source>
        <dbReference type="EMBL" id="CAF3485559.1"/>
    </source>
</evidence>
<dbReference type="InterPro" id="IPR037197">
    <property type="entry name" value="WWE_dom_sf"/>
</dbReference>
<evidence type="ECO:0000313" key="2">
    <source>
        <dbReference type="EMBL" id="CAF3402418.1"/>
    </source>
</evidence>
<dbReference type="EMBL" id="CAJNXB010005013">
    <property type="protein sequence ID" value="CAF3402418.1"/>
    <property type="molecule type" value="Genomic_DNA"/>
</dbReference>
<dbReference type="InterPro" id="IPR003540">
    <property type="entry name" value="ADP-ribosyltransferase"/>
</dbReference>
<dbReference type="EMBL" id="CAJOBO010002259">
    <property type="protein sequence ID" value="CAF4440882.1"/>
    <property type="molecule type" value="Genomic_DNA"/>
</dbReference>
<proteinExistence type="predicted"/>
<dbReference type="Proteomes" id="UP000663851">
    <property type="component" value="Unassembled WGS sequence"/>
</dbReference>
<gene>
    <name evidence="4" type="ORF">GRG538_LOCUS16634</name>
    <name evidence="5" type="ORF">HFQ381_LOCUS23113</name>
    <name evidence="3" type="ORF">LUA448_LOCUS21470</name>
    <name evidence="7" type="ORF">QYT958_LOCUS13446</name>
    <name evidence="2" type="ORF">TIS948_LOCUS27831</name>
    <name evidence="6" type="ORF">UJA718_LOCUS25750</name>
</gene>
<dbReference type="Proteomes" id="UP000663825">
    <property type="component" value="Unassembled WGS sequence"/>
</dbReference>
<dbReference type="Proteomes" id="UP000663872">
    <property type="component" value="Unassembled WGS sequence"/>
</dbReference>
<dbReference type="SUPFAM" id="SSF56399">
    <property type="entry name" value="ADP-ribosylation"/>
    <property type="match status" value="1"/>
</dbReference>
<evidence type="ECO:0000313" key="8">
    <source>
        <dbReference type="Proteomes" id="UP000663851"/>
    </source>
</evidence>
<comment type="caution">
    <text evidence="5">The sequence shown here is derived from an EMBL/GenBank/DDBJ whole genome shotgun (WGS) entry which is preliminary data.</text>
</comment>
<feature type="domain" description="WWE" evidence="1">
    <location>
        <begin position="6"/>
        <end position="89"/>
    </location>
</feature>
<dbReference type="SUPFAM" id="SSF117839">
    <property type="entry name" value="WWE domain"/>
    <property type="match status" value="1"/>
</dbReference>
<dbReference type="Pfam" id="PF02825">
    <property type="entry name" value="WWE"/>
    <property type="match status" value="1"/>
</dbReference>
<evidence type="ECO:0000259" key="1">
    <source>
        <dbReference type="PROSITE" id="PS50918"/>
    </source>
</evidence>
<dbReference type="EMBL" id="CAJNYT010002661">
    <property type="protein sequence ID" value="CAF3485559.1"/>
    <property type="molecule type" value="Genomic_DNA"/>
</dbReference>
<dbReference type="AlphaFoldDB" id="A0A820RVF4"/>
<dbReference type="Proteomes" id="UP000663848">
    <property type="component" value="Unassembled WGS sequence"/>
</dbReference>
<accession>A0A820RVF4</accession>
<dbReference type="EMBL" id="CAJNYD010002795">
    <property type="protein sequence ID" value="CAF3444743.1"/>
    <property type="molecule type" value="Genomic_DNA"/>
</dbReference>
<dbReference type="PROSITE" id="PS51996">
    <property type="entry name" value="TR_MART"/>
    <property type="match status" value="1"/>
</dbReference>